<comment type="caution">
    <text evidence="2">The sequence shown here is derived from an EMBL/GenBank/DDBJ whole genome shotgun (WGS) entry which is preliminary data.</text>
</comment>
<name>A0ABW0M379_9BACL</name>
<feature type="domain" description="Alanine racemase N-terminal" evidence="1">
    <location>
        <begin position="7"/>
        <end position="181"/>
    </location>
</feature>
<dbReference type="EMBL" id="JBHSMH010000097">
    <property type="protein sequence ID" value="MFC5471426.1"/>
    <property type="molecule type" value="Genomic_DNA"/>
</dbReference>
<dbReference type="RefSeq" id="WP_209745024.1">
    <property type="nucleotide sequence ID" value="NZ_JBHSMH010000097.1"/>
</dbReference>
<evidence type="ECO:0000259" key="1">
    <source>
        <dbReference type="Pfam" id="PF01168"/>
    </source>
</evidence>
<accession>A0ABW0M379</accession>
<dbReference type="Gene3D" id="3.20.20.10">
    <property type="entry name" value="Alanine racemase"/>
    <property type="match status" value="1"/>
</dbReference>
<organism evidence="2 3">
    <name type="scientific">Cohnella suwonensis</name>
    <dbReference type="NCBI Taxonomy" id="696072"/>
    <lineage>
        <taxon>Bacteria</taxon>
        <taxon>Bacillati</taxon>
        <taxon>Bacillota</taxon>
        <taxon>Bacilli</taxon>
        <taxon>Bacillales</taxon>
        <taxon>Paenibacillaceae</taxon>
        <taxon>Cohnella</taxon>
    </lineage>
</organism>
<dbReference type="PANTHER" id="PTHR28004:SF2">
    <property type="entry name" value="D-SERINE DEHYDRATASE"/>
    <property type="match status" value="1"/>
</dbReference>
<gene>
    <name evidence="2" type="ORF">ACFPPD_22305</name>
</gene>
<dbReference type="SUPFAM" id="SSF51419">
    <property type="entry name" value="PLP-binding barrel"/>
    <property type="match status" value="1"/>
</dbReference>
<sequence length="382" mass="41639">MPFAYLDLNMLDRNIADIAAAAGSKNIRVASKSIRSVDVLRRILDAGAPYRGIMCYTASEAAFLADRGFDDLLLGYPTWEEKGIRALVDRIAAGKLIVLMVDCAEHVARIERIARERGFRVPLCLDVDMSASYPGLRFGVWRSPVSGWEQAKPVVEAIVGSPWLQLDGIMGYEAQIAGVGDDVPGSALKNRIVRLLKTRSVSEVARRRAEVVRGIETLGAKLRFVNAGGTGSLASSREEKDVSEITAGSGFYSPVLFDHYKSFRYMPAAGFAAEIVRRPRADIVTCMGGGYVASGAAGTTKLPLPYLPENLRLFPLEGAGEVQTPLLANRPEHRGLRIGDPVFFRHAKAGELCERFECLHVVSEGVVVGQYATYRGMGENFL</sequence>
<proteinExistence type="predicted"/>
<dbReference type="CDD" id="cd06813">
    <property type="entry name" value="PLPDE_III_DSD_D-TA_like_2"/>
    <property type="match status" value="1"/>
</dbReference>
<keyword evidence="3" id="KW-1185">Reference proteome</keyword>
<dbReference type="InterPro" id="IPR001608">
    <property type="entry name" value="Ala_racemase_N"/>
</dbReference>
<dbReference type="InterPro" id="IPR029066">
    <property type="entry name" value="PLP-binding_barrel"/>
</dbReference>
<evidence type="ECO:0000313" key="3">
    <source>
        <dbReference type="Proteomes" id="UP001596105"/>
    </source>
</evidence>
<protein>
    <submittedName>
        <fullName evidence="2">Amino acid deaminase/aldolase</fullName>
    </submittedName>
</protein>
<evidence type="ECO:0000313" key="2">
    <source>
        <dbReference type="EMBL" id="MFC5471426.1"/>
    </source>
</evidence>
<dbReference type="Proteomes" id="UP001596105">
    <property type="component" value="Unassembled WGS sequence"/>
</dbReference>
<dbReference type="Pfam" id="PF01168">
    <property type="entry name" value="Ala_racemase_N"/>
    <property type="match status" value="1"/>
</dbReference>
<dbReference type="PANTHER" id="PTHR28004">
    <property type="entry name" value="ZGC:162816-RELATED"/>
    <property type="match status" value="1"/>
</dbReference>
<reference evidence="3" key="1">
    <citation type="journal article" date="2019" name="Int. J. Syst. Evol. Microbiol.">
        <title>The Global Catalogue of Microorganisms (GCM) 10K type strain sequencing project: providing services to taxonomists for standard genome sequencing and annotation.</title>
        <authorList>
            <consortium name="The Broad Institute Genomics Platform"/>
            <consortium name="The Broad Institute Genome Sequencing Center for Infectious Disease"/>
            <person name="Wu L."/>
            <person name="Ma J."/>
        </authorList>
    </citation>
    <scope>NUCLEOTIDE SEQUENCE [LARGE SCALE GENOMIC DNA]</scope>
    <source>
        <strain evidence="3">CCUG 57113</strain>
    </source>
</reference>
<dbReference type="InterPro" id="IPR051466">
    <property type="entry name" value="D-amino_acid_metab_enzyme"/>
</dbReference>